<dbReference type="PANTHER" id="PTHR36174">
    <property type="entry name" value="LIPID II:GLYCINE GLYCYLTRANSFERASE"/>
    <property type="match status" value="1"/>
</dbReference>
<dbReference type="InterPro" id="IPR016181">
    <property type="entry name" value="Acyl_CoA_acyltransferase"/>
</dbReference>
<keyword evidence="6" id="KW-0961">Cell wall biogenesis/degradation</keyword>
<evidence type="ECO:0000256" key="4">
    <source>
        <dbReference type="ARBA" id="ARBA00022984"/>
    </source>
</evidence>
<organism evidence="8 9">
    <name type="scientific">Fervidicola ferrireducens</name>
    <dbReference type="NCBI Taxonomy" id="520764"/>
    <lineage>
        <taxon>Bacteria</taxon>
        <taxon>Bacillati</taxon>
        <taxon>Bacillota</taxon>
        <taxon>Clostridia</taxon>
        <taxon>Thermosediminibacterales</taxon>
        <taxon>Thermosediminibacteraceae</taxon>
        <taxon>Fervidicola</taxon>
    </lineage>
</organism>
<evidence type="ECO:0000256" key="2">
    <source>
        <dbReference type="ARBA" id="ARBA00022679"/>
    </source>
</evidence>
<dbReference type="GO" id="GO:0071555">
    <property type="term" value="P:cell wall organization"/>
    <property type="evidence" value="ECO:0007669"/>
    <property type="project" value="UniProtKB-KW"/>
</dbReference>
<keyword evidence="3" id="KW-0133">Cell shape</keyword>
<dbReference type="PROSITE" id="PS51186">
    <property type="entry name" value="GNAT"/>
    <property type="match status" value="1"/>
</dbReference>
<keyword evidence="2 8" id="KW-0808">Transferase</keyword>
<evidence type="ECO:0000313" key="9">
    <source>
        <dbReference type="Proteomes" id="UP000070427"/>
    </source>
</evidence>
<dbReference type="InParanoid" id="A0A140LDE0"/>
<dbReference type="EMBL" id="LOED01000002">
    <property type="protein sequence ID" value="KXG78565.1"/>
    <property type="molecule type" value="Genomic_DNA"/>
</dbReference>
<dbReference type="GO" id="GO:0016755">
    <property type="term" value="F:aminoacyltransferase activity"/>
    <property type="evidence" value="ECO:0007669"/>
    <property type="project" value="InterPro"/>
</dbReference>
<name>A0A140LDE0_9FIRM</name>
<proteinExistence type="inferred from homology"/>
<evidence type="ECO:0000256" key="1">
    <source>
        <dbReference type="ARBA" id="ARBA00009943"/>
    </source>
</evidence>
<dbReference type="SUPFAM" id="SSF55729">
    <property type="entry name" value="Acyl-CoA N-acyltransferases (Nat)"/>
    <property type="match status" value="2"/>
</dbReference>
<protein>
    <submittedName>
        <fullName evidence="8">Lipid II:glycine glycyltransferase</fullName>
        <ecNumber evidence="8">2.3.2.16</ecNumber>
    </submittedName>
</protein>
<dbReference type="RefSeq" id="WP_066351241.1">
    <property type="nucleotide sequence ID" value="NZ_LOED01000002.1"/>
</dbReference>
<dbReference type="InterPro" id="IPR003447">
    <property type="entry name" value="FEMABX"/>
</dbReference>
<gene>
    <name evidence="8" type="primary">femX</name>
    <name evidence="8" type="ORF">AN618_03210</name>
</gene>
<dbReference type="Gene3D" id="3.40.630.30">
    <property type="match status" value="2"/>
</dbReference>
<evidence type="ECO:0000256" key="3">
    <source>
        <dbReference type="ARBA" id="ARBA00022960"/>
    </source>
</evidence>
<evidence type="ECO:0000313" key="8">
    <source>
        <dbReference type="EMBL" id="KXG78565.1"/>
    </source>
</evidence>
<dbReference type="PATRIC" id="fig|520764.3.peg.342"/>
<dbReference type="Proteomes" id="UP000070427">
    <property type="component" value="Unassembled WGS sequence"/>
</dbReference>
<dbReference type="STRING" id="520764.AN618_03210"/>
<reference evidence="8 9" key="1">
    <citation type="submission" date="2015-12" db="EMBL/GenBank/DDBJ databases">
        <title>Draft genome sequnece of Fervidicola ferrireducens strain Y170.</title>
        <authorList>
            <person name="Patel B.K."/>
        </authorList>
    </citation>
    <scope>NUCLEOTIDE SEQUENCE [LARGE SCALE GENOMIC DNA]</scope>
    <source>
        <strain evidence="8 9">Y170</strain>
    </source>
</reference>
<dbReference type="EC" id="2.3.2.16" evidence="8"/>
<accession>A0A140LDE0</accession>
<evidence type="ECO:0000259" key="7">
    <source>
        <dbReference type="PROSITE" id="PS51186"/>
    </source>
</evidence>
<dbReference type="OrthoDB" id="9785911at2"/>
<evidence type="ECO:0000256" key="6">
    <source>
        <dbReference type="ARBA" id="ARBA00023316"/>
    </source>
</evidence>
<dbReference type="PANTHER" id="PTHR36174:SF1">
    <property type="entry name" value="LIPID II:GLYCINE GLYCYLTRANSFERASE"/>
    <property type="match status" value="1"/>
</dbReference>
<keyword evidence="5 8" id="KW-0012">Acyltransferase</keyword>
<keyword evidence="9" id="KW-1185">Reference proteome</keyword>
<dbReference type="Pfam" id="PF02388">
    <property type="entry name" value="FemAB"/>
    <property type="match status" value="1"/>
</dbReference>
<dbReference type="GO" id="GO:0009252">
    <property type="term" value="P:peptidoglycan biosynthetic process"/>
    <property type="evidence" value="ECO:0007669"/>
    <property type="project" value="UniProtKB-KW"/>
</dbReference>
<evidence type="ECO:0000256" key="5">
    <source>
        <dbReference type="ARBA" id="ARBA00023315"/>
    </source>
</evidence>
<dbReference type="AlphaFoldDB" id="A0A140LDE0"/>
<sequence length="356" mass="41821">MKFVVDGDKNQYTDFIKSHPKGHILQSLEWAQVKEENWRSMHVMVEDEGRIRASMLLLLRPLPLVGKYMIYSPRGPVCDMCDFETLKFLVENVKKLAKKHGAIMLKIDPDISIKDREAVNNLKKLGFIQNLEALNFEAIQPRFVFRLDITPSLDELLARFHHKTRYNIRLAQKKGVRVRLGSREDLKEFHRIMEITGIRDGFVVRSLEYFERMYDCLKPKGFMELALAEYDRKVIAGIICLFFGQKCWYLYGASSNEHRNVMPNYLLQWEMIKLAKERGCTLYDFRGVSGDLNPENPLYGLYRFKKGFSGEFTEFVGEYDLVFSPLWYTIFQKGVPVFRDLRRKLTLVLKKAKMKL</sequence>
<feature type="domain" description="N-acetyltransferase" evidence="7">
    <location>
        <begin position="176"/>
        <end position="333"/>
    </location>
</feature>
<comment type="caution">
    <text evidence="8">The sequence shown here is derived from an EMBL/GenBank/DDBJ whole genome shotgun (WGS) entry which is preliminary data.</text>
</comment>
<dbReference type="GO" id="GO:0008360">
    <property type="term" value="P:regulation of cell shape"/>
    <property type="evidence" value="ECO:0007669"/>
    <property type="project" value="UniProtKB-KW"/>
</dbReference>
<dbReference type="GO" id="GO:0016747">
    <property type="term" value="F:acyltransferase activity, transferring groups other than amino-acyl groups"/>
    <property type="evidence" value="ECO:0007669"/>
    <property type="project" value="InterPro"/>
</dbReference>
<keyword evidence="4" id="KW-0573">Peptidoglycan synthesis</keyword>
<dbReference type="InterPro" id="IPR000182">
    <property type="entry name" value="GNAT_dom"/>
</dbReference>
<dbReference type="PROSITE" id="PS51191">
    <property type="entry name" value="FEMABX"/>
    <property type="match status" value="1"/>
</dbReference>
<dbReference type="InterPro" id="IPR050644">
    <property type="entry name" value="PG_Glycine_Bridge_Synth"/>
</dbReference>
<comment type="similarity">
    <text evidence="1">Belongs to the FemABX family.</text>
</comment>